<keyword evidence="3 6" id="KW-0808">Transferase</keyword>
<feature type="site" description="Lowers pKa of active site Cys" evidence="6 10">
    <location>
        <position position="148"/>
    </location>
</feature>
<evidence type="ECO:0000256" key="8">
    <source>
        <dbReference type="PIRSR" id="PIRSR016262-1"/>
    </source>
</evidence>
<dbReference type="GO" id="GO:0009249">
    <property type="term" value="P:protein lipoylation"/>
    <property type="evidence" value="ECO:0007669"/>
    <property type="project" value="InterPro"/>
</dbReference>
<evidence type="ECO:0000259" key="11">
    <source>
        <dbReference type="PROSITE" id="PS51733"/>
    </source>
</evidence>
<keyword evidence="4 6" id="KW-0012">Acyltransferase</keyword>
<dbReference type="PANTHER" id="PTHR10993:SF7">
    <property type="entry name" value="LIPOYLTRANSFERASE 2, MITOCHONDRIAL-RELATED"/>
    <property type="match status" value="1"/>
</dbReference>
<evidence type="ECO:0000256" key="1">
    <source>
        <dbReference type="ARBA" id="ARBA00004821"/>
    </source>
</evidence>
<feature type="binding site" evidence="6 9">
    <location>
        <begin position="151"/>
        <end position="153"/>
    </location>
    <ligand>
        <name>substrate</name>
    </ligand>
</feature>
<dbReference type="PIRSF" id="PIRSF016262">
    <property type="entry name" value="LPLase"/>
    <property type="match status" value="1"/>
</dbReference>
<dbReference type="NCBIfam" id="NF010922">
    <property type="entry name" value="PRK14342.1"/>
    <property type="match status" value="1"/>
</dbReference>
<feature type="active site" description="Acyl-thioester intermediate" evidence="6 8">
    <location>
        <position position="182"/>
    </location>
</feature>
<evidence type="ECO:0000256" key="10">
    <source>
        <dbReference type="PIRSR" id="PIRSR016262-3"/>
    </source>
</evidence>
<evidence type="ECO:0000256" key="6">
    <source>
        <dbReference type="HAMAP-Rule" id="MF_00013"/>
    </source>
</evidence>
<keyword evidence="2 6" id="KW-0963">Cytoplasm</keyword>
<dbReference type="UniPathway" id="UPA00538">
    <property type="reaction ID" value="UER00592"/>
</dbReference>
<dbReference type="InterPro" id="IPR000544">
    <property type="entry name" value="Octanoyltransferase"/>
</dbReference>
<gene>
    <name evidence="6 12" type="primary">lipB</name>
    <name evidence="12" type="ORF">DPBNPPHM_04126</name>
</gene>
<dbReference type="GO" id="GO:0005737">
    <property type="term" value="C:cytoplasm"/>
    <property type="evidence" value="ECO:0007669"/>
    <property type="project" value="UniProtKB-SubCell"/>
</dbReference>
<dbReference type="PROSITE" id="PS01313">
    <property type="entry name" value="LIPB"/>
    <property type="match status" value="1"/>
</dbReference>
<comment type="pathway">
    <text evidence="1 6 7">Protein modification; protein lipoylation via endogenous pathway; protein N(6)-(lipoyl)lysine from octanoyl-[acyl-carrier-protein]: step 1/2.</text>
</comment>
<dbReference type="PROSITE" id="PS51733">
    <property type="entry name" value="BPL_LPL_CATALYTIC"/>
    <property type="match status" value="1"/>
</dbReference>
<comment type="function">
    <text evidence="5 6 7">Catalyzes the transfer of endogenously produced octanoic acid from octanoyl-acyl-carrier-protein onto the lipoyl domains of lipoate-dependent enzymes. Lipoyl-ACP can also act as a substrate although octanoyl-ACP is likely to be the physiological substrate.</text>
</comment>
<dbReference type="InterPro" id="IPR004143">
    <property type="entry name" value="BPL_LPL_catalytic"/>
</dbReference>
<evidence type="ECO:0000256" key="9">
    <source>
        <dbReference type="PIRSR" id="PIRSR016262-2"/>
    </source>
</evidence>
<evidence type="ECO:0000313" key="13">
    <source>
        <dbReference type="Proteomes" id="UP000434580"/>
    </source>
</evidence>
<dbReference type="EMBL" id="CACSII010000014">
    <property type="protein sequence ID" value="CAA0108677.1"/>
    <property type="molecule type" value="Genomic_DNA"/>
</dbReference>
<comment type="similarity">
    <text evidence="6 7">Belongs to the LipB family.</text>
</comment>
<reference evidence="12 13" key="1">
    <citation type="submission" date="2019-11" db="EMBL/GenBank/DDBJ databases">
        <authorList>
            <person name="Holert J."/>
        </authorList>
    </citation>
    <scope>NUCLEOTIDE SEQUENCE [LARGE SCALE GENOMIC DNA]</scope>
    <source>
        <strain evidence="12">BC5_2</strain>
    </source>
</reference>
<dbReference type="InterPro" id="IPR020605">
    <property type="entry name" value="Octanoyltransferase_CS"/>
</dbReference>
<dbReference type="EC" id="2.3.1.181" evidence="6 7"/>
<dbReference type="InterPro" id="IPR045864">
    <property type="entry name" value="aa-tRNA-synth_II/BPL/LPL"/>
</dbReference>
<dbReference type="SUPFAM" id="SSF55681">
    <property type="entry name" value="Class II aaRS and biotin synthetases"/>
    <property type="match status" value="1"/>
</dbReference>
<dbReference type="Pfam" id="PF21948">
    <property type="entry name" value="LplA-B_cat"/>
    <property type="match status" value="1"/>
</dbReference>
<evidence type="ECO:0000256" key="7">
    <source>
        <dbReference type="PIRNR" id="PIRNR016262"/>
    </source>
</evidence>
<accession>A0A5S9PVM8</accession>
<comment type="miscellaneous">
    <text evidence="6">In the reaction, the free carboxyl group of octanoic acid is attached via an amide linkage to the epsilon-amino group of a specific lysine residue of lipoyl domains of lipoate-dependent enzymes.</text>
</comment>
<protein>
    <recommendedName>
        <fullName evidence="6 7">Octanoyltransferase</fullName>
        <ecNumber evidence="6 7">2.3.1.181</ecNumber>
    </recommendedName>
    <alternativeName>
        <fullName evidence="6">Lipoate-protein ligase B</fullName>
    </alternativeName>
    <alternativeName>
        <fullName evidence="6">Lipoyl/octanoyl transferase</fullName>
    </alternativeName>
    <alternativeName>
        <fullName evidence="6">Octanoyl-[acyl-carrier-protein]-protein N-octanoyltransferase</fullName>
    </alternativeName>
</protein>
<evidence type="ECO:0000256" key="4">
    <source>
        <dbReference type="ARBA" id="ARBA00023315"/>
    </source>
</evidence>
<name>A0A5S9PVM8_9GAMM</name>
<dbReference type="GO" id="GO:0033819">
    <property type="term" value="F:lipoyl(octanoyl) transferase activity"/>
    <property type="evidence" value="ECO:0007669"/>
    <property type="project" value="UniProtKB-EC"/>
</dbReference>
<evidence type="ECO:0000256" key="5">
    <source>
        <dbReference type="ARBA" id="ARBA00024732"/>
    </source>
</evidence>
<feature type="binding site" evidence="6 9">
    <location>
        <begin position="84"/>
        <end position="91"/>
    </location>
    <ligand>
        <name>substrate</name>
    </ligand>
</feature>
<organism evidence="12 13">
    <name type="scientific">BD1-7 clade bacterium</name>
    <dbReference type="NCBI Taxonomy" id="2029982"/>
    <lineage>
        <taxon>Bacteria</taxon>
        <taxon>Pseudomonadati</taxon>
        <taxon>Pseudomonadota</taxon>
        <taxon>Gammaproteobacteria</taxon>
        <taxon>Cellvibrionales</taxon>
        <taxon>Spongiibacteraceae</taxon>
        <taxon>BD1-7 clade</taxon>
    </lineage>
</organism>
<feature type="domain" description="BPL/LPL catalytic" evidence="11">
    <location>
        <begin position="45"/>
        <end position="221"/>
    </location>
</feature>
<comment type="catalytic activity">
    <reaction evidence="6 7">
        <text>octanoyl-[ACP] + L-lysyl-[protein] = N(6)-octanoyl-L-lysyl-[protein] + holo-[ACP] + H(+)</text>
        <dbReference type="Rhea" id="RHEA:17665"/>
        <dbReference type="Rhea" id="RHEA-COMP:9636"/>
        <dbReference type="Rhea" id="RHEA-COMP:9685"/>
        <dbReference type="Rhea" id="RHEA-COMP:9752"/>
        <dbReference type="Rhea" id="RHEA-COMP:9928"/>
        <dbReference type="ChEBI" id="CHEBI:15378"/>
        <dbReference type="ChEBI" id="CHEBI:29969"/>
        <dbReference type="ChEBI" id="CHEBI:64479"/>
        <dbReference type="ChEBI" id="CHEBI:78463"/>
        <dbReference type="ChEBI" id="CHEBI:78809"/>
        <dbReference type="EC" id="2.3.1.181"/>
    </reaction>
</comment>
<dbReference type="AlphaFoldDB" id="A0A5S9PVM8"/>
<dbReference type="NCBIfam" id="TIGR00214">
    <property type="entry name" value="lipB"/>
    <property type="match status" value="1"/>
</dbReference>
<evidence type="ECO:0000313" key="12">
    <source>
        <dbReference type="EMBL" id="CAA0108677.1"/>
    </source>
</evidence>
<dbReference type="Proteomes" id="UP000434580">
    <property type="component" value="Unassembled WGS sequence"/>
</dbReference>
<dbReference type="PANTHER" id="PTHR10993">
    <property type="entry name" value="OCTANOYLTRANSFERASE"/>
    <property type="match status" value="1"/>
</dbReference>
<sequence length="226" mass="25659">MTQTSGLPSDQPEIHQDLLLVRHLTDPSYEICWHAMQDFTNNRDIDTLDECWLVEHSPVFTLGQAGKPEHILIRKDVPVVQTDRGGQVTYHGPGQLMMYWLVDIKRRGVGVRDFVSIMEQSVIELLLRFNIDAHLKDGAPGVYVNGAKISALGLRVRRGRTYHGLALNVDMDLTPFEWINPCGYAGLETCKMRQLTDLPLEMPSIESQLLEIFAQRLSYKTVKQVS</sequence>
<evidence type="ECO:0000256" key="3">
    <source>
        <dbReference type="ARBA" id="ARBA00022679"/>
    </source>
</evidence>
<comment type="subcellular location">
    <subcellularLocation>
        <location evidence="6">Cytoplasm</location>
    </subcellularLocation>
</comment>
<dbReference type="FunFam" id="3.30.930.10:FF:000020">
    <property type="entry name" value="Octanoyltransferase"/>
    <property type="match status" value="1"/>
</dbReference>
<dbReference type="HAMAP" id="MF_00013">
    <property type="entry name" value="LipB"/>
    <property type="match status" value="1"/>
</dbReference>
<feature type="binding site" evidence="6 9">
    <location>
        <begin position="164"/>
        <end position="166"/>
    </location>
    <ligand>
        <name>substrate</name>
    </ligand>
</feature>
<evidence type="ECO:0000256" key="2">
    <source>
        <dbReference type="ARBA" id="ARBA00022490"/>
    </source>
</evidence>
<dbReference type="Gene3D" id="3.30.930.10">
    <property type="entry name" value="Bira Bifunctional Protein, Domain 2"/>
    <property type="match status" value="1"/>
</dbReference>
<proteinExistence type="inferred from homology"/>
<dbReference type="CDD" id="cd16444">
    <property type="entry name" value="LipB"/>
    <property type="match status" value="1"/>
</dbReference>